<dbReference type="InterPro" id="IPR001343">
    <property type="entry name" value="Hemolysn_Ca-bd"/>
</dbReference>
<comment type="caution">
    <text evidence="4">The sequence shown here is derived from an EMBL/GenBank/DDBJ whole genome shotgun (WGS) entry which is preliminary data.</text>
</comment>
<evidence type="ECO:0000256" key="1">
    <source>
        <dbReference type="ARBA" id="ARBA00004613"/>
    </source>
</evidence>
<evidence type="ECO:0008006" key="6">
    <source>
        <dbReference type="Google" id="ProtNLM"/>
    </source>
</evidence>
<dbReference type="InterPro" id="IPR050557">
    <property type="entry name" value="RTX_toxin/Mannuronan_C5-epim"/>
</dbReference>
<dbReference type="Pfam" id="PF00353">
    <property type="entry name" value="HemolysinCabind"/>
    <property type="match status" value="3"/>
</dbReference>
<dbReference type="PROSITE" id="PS00330">
    <property type="entry name" value="HEMOLYSIN_CALCIUM"/>
    <property type="match status" value="2"/>
</dbReference>
<organism evidence="4 5">
    <name type="scientific">Pseudaquabacterium terrae</name>
    <dbReference type="NCBI Taxonomy" id="2732868"/>
    <lineage>
        <taxon>Bacteria</taxon>
        <taxon>Pseudomonadati</taxon>
        <taxon>Pseudomonadota</taxon>
        <taxon>Betaproteobacteria</taxon>
        <taxon>Burkholderiales</taxon>
        <taxon>Sphaerotilaceae</taxon>
        <taxon>Pseudaquabacterium</taxon>
    </lineage>
</organism>
<evidence type="ECO:0000313" key="5">
    <source>
        <dbReference type="Proteomes" id="UP000737171"/>
    </source>
</evidence>
<evidence type="ECO:0000313" key="4">
    <source>
        <dbReference type="EMBL" id="NRF67080.1"/>
    </source>
</evidence>
<dbReference type="Gene3D" id="2.150.10.10">
    <property type="entry name" value="Serralysin-like metalloprotease, C-terminal"/>
    <property type="match status" value="3"/>
</dbReference>
<dbReference type="RefSeq" id="WP_173122165.1">
    <property type="nucleotide sequence ID" value="NZ_JABRWJ010000002.1"/>
</dbReference>
<protein>
    <recommendedName>
        <fullName evidence="6">Calcium-binding protein</fullName>
    </recommendedName>
</protein>
<gene>
    <name evidence="4" type="ORF">HLB44_08815</name>
</gene>
<dbReference type="PANTHER" id="PTHR38340">
    <property type="entry name" value="S-LAYER PROTEIN"/>
    <property type="match status" value="1"/>
</dbReference>
<keyword evidence="5" id="KW-1185">Reference proteome</keyword>
<dbReference type="SUPFAM" id="SSF51120">
    <property type="entry name" value="beta-Roll"/>
    <property type="match status" value="2"/>
</dbReference>
<reference evidence="4 5" key="1">
    <citation type="submission" date="2020-05" db="EMBL/GenBank/DDBJ databases">
        <title>Aquincola sp. isolate from soil.</title>
        <authorList>
            <person name="Han J."/>
            <person name="Kim D.-U."/>
        </authorList>
    </citation>
    <scope>NUCLEOTIDE SEQUENCE [LARGE SCALE GENOMIC DNA]</scope>
    <source>
        <strain evidence="4 5">S2</strain>
    </source>
</reference>
<dbReference type="InterPro" id="IPR018511">
    <property type="entry name" value="Hemolysin-typ_Ca-bd_CS"/>
</dbReference>
<accession>A0ABX2EEN3</accession>
<evidence type="ECO:0000256" key="2">
    <source>
        <dbReference type="ARBA" id="ARBA00022525"/>
    </source>
</evidence>
<dbReference type="InterPro" id="IPR011049">
    <property type="entry name" value="Serralysin-like_metalloprot_C"/>
</dbReference>
<dbReference type="PRINTS" id="PR00313">
    <property type="entry name" value="CABNDNGRPT"/>
</dbReference>
<dbReference type="Proteomes" id="UP000737171">
    <property type="component" value="Unassembled WGS sequence"/>
</dbReference>
<evidence type="ECO:0000256" key="3">
    <source>
        <dbReference type="SAM" id="MobiDB-lite"/>
    </source>
</evidence>
<dbReference type="PANTHER" id="PTHR38340:SF1">
    <property type="entry name" value="S-LAYER PROTEIN"/>
    <property type="match status" value="1"/>
</dbReference>
<feature type="compositionally biased region" description="Gly residues" evidence="3">
    <location>
        <begin position="232"/>
        <end position="245"/>
    </location>
</feature>
<feature type="region of interest" description="Disordered" evidence="3">
    <location>
        <begin position="224"/>
        <end position="245"/>
    </location>
</feature>
<sequence>MTATWLAMSMRSLGLMLRRNIIGRDAAAGHCGRTRALIDHKIDTSASRITPPGASPMAFHLYRLNELYSNPSGTIQFIELSIGGINGESFWQGVTLSTSSGGTTRNFTFPSHLPSSSTANTTVLIATSGFAELGIVTPDFIVPNGFLFTSGGTLNFGGADQITYPALPTDGVHAVNRVGVSVVATPRNFAGATGTLPPPGTPTFLGGDGNDTMTGSTGDELIDGQAGNDTIRGGGGNDTLKGGSGDDAVYSGVGNDAIDGGDGYDYLYFTDATAGVSINMAIGSAAGGAGSDTITGIELVFGSPFADTFVGNDAGIGFLGGEGNDTITGGSARDHLEGNGGDDVIDGLGGVDVVAYYSAAFAVNVDLTAQRATGGLGTDTLRNVEDAVGSVFGDTLKGSSGNNLLEGSDGNDSLVSTAGNDTLDGGLGIDTAVYAQARSAYTLQRSGGLFSIEKPSAAGSDALPNTERLQFSDTRLALDLQGHAGQTAKLLGAVFGAASVANKEYAGIGLSLLDGGMSYVDLAALAVAAAGKSSPADIVSLLWTNLFGAPPTSADAAPYVALLAGGSMSVGALTVLAADTSFNTANINLVGLAQTGLEYTA</sequence>
<comment type="subcellular location">
    <subcellularLocation>
        <location evidence="1">Secreted</location>
    </subcellularLocation>
</comment>
<name>A0ABX2EEN3_9BURK</name>
<proteinExistence type="predicted"/>
<keyword evidence="2" id="KW-0964">Secreted</keyword>
<dbReference type="EMBL" id="JABRWJ010000002">
    <property type="protein sequence ID" value="NRF67080.1"/>
    <property type="molecule type" value="Genomic_DNA"/>
</dbReference>